<feature type="transmembrane region" description="Helical" evidence="1">
    <location>
        <begin position="68"/>
        <end position="94"/>
    </location>
</feature>
<organism evidence="2 3">
    <name type="scientific">Candidatus Dormiibacter inghamiae</name>
    <dbReference type="NCBI Taxonomy" id="3127013"/>
    <lineage>
        <taxon>Bacteria</taxon>
        <taxon>Bacillati</taxon>
        <taxon>Candidatus Dormiibacterota</taxon>
        <taxon>Candidatus Dormibacteria</taxon>
        <taxon>Candidatus Dormibacterales</taxon>
        <taxon>Candidatus Dormibacteraceae</taxon>
        <taxon>Candidatus Dormiibacter</taxon>
    </lineage>
</organism>
<reference evidence="2 3" key="1">
    <citation type="submission" date="2020-10" db="EMBL/GenBank/DDBJ databases">
        <title>Ca. Dormibacterota MAGs.</title>
        <authorList>
            <person name="Montgomery K."/>
        </authorList>
    </citation>
    <scope>NUCLEOTIDE SEQUENCE [LARGE SCALE GENOMIC DNA]</scope>
    <source>
        <strain evidence="2">SC8811_S16_3</strain>
    </source>
</reference>
<keyword evidence="1" id="KW-0472">Membrane</keyword>
<gene>
    <name evidence="2" type="ORF">JF888_06790</name>
</gene>
<keyword evidence="1" id="KW-1133">Transmembrane helix</keyword>
<accession>A0A934N6T4</accession>
<sequence>MKADAGPEYHREPTWPAALAVVVALVLQLALPEKLVYGPRWLIPVLEGVLLLPLLISSRYRHHRESALARLLSLTLTAVISLANLYSLIQLAYYLIHGGKAAGQELILSSILIWLTNVIIFGLWYWEIDRGGPGARTREVLQPPEFLYPQMINPDVTGKGWRPAFLDYMYVSLTNATAFSPTDTMPLSQRVKSLMGIQALASLITVALVGARAVNILS</sequence>
<name>A0A934N6T4_9BACT</name>
<feature type="transmembrane region" description="Helical" evidence="1">
    <location>
        <begin position="194"/>
        <end position="214"/>
    </location>
</feature>
<feature type="transmembrane region" description="Helical" evidence="1">
    <location>
        <begin position="106"/>
        <end position="126"/>
    </location>
</feature>
<evidence type="ECO:0008006" key="4">
    <source>
        <dbReference type="Google" id="ProtNLM"/>
    </source>
</evidence>
<dbReference type="AlphaFoldDB" id="A0A934N6T4"/>
<evidence type="ECO:0000256" key="1">
    <source>
        <dbReference type="SAM" id="Phobius"/>
    </source>
</evidence>
<protein>
    <recommendedName>
        <fullName evidence="4">DUF1345 domain-containing protein</fullName>
    </recommendedName>
</protein>
<proteinExistence type="predicted"/>
<feature type="transmembrane region" description="Helical" evidence="1">
    <location>
        <begin position="12"/>
        <end position="31"/>
    </location>
</feature>
<evidence type="ECO:0000313" key="2">
    <source>
        <dbReference type="EMBL" id="MBJ7602885.1"/>
    </source>
</evidence>
<keyword evidence="1" id="KW-0812">Transmembrane</keyword>
<dbReference type="EMBL" id="JAEKNQ010000025">
    <property type="protein sequence ID" value="MBJ7602885.1"/>
    <property type="molecule type" value="Genomic_DNA"/>
</dbReference>
<feature type="transmembrane region" description="Helical" evidence="1">
    <location>
        <begin position="37"/>
        <end position="56"/>
    </location>
</feature>
<evidence type="ECO:0000313" key="3">
    <source>
        <dbReference type="Proteomes" id="UP000620075"/>
    </source>
</evidence>
<dbReference type="Proteomes" id="UP000620075">
    <property type="component" value="Unassembled WGS sequence"/>
</dbReference>
<comment type="caution">
    <text evidence="2">The sequence shown here is derived from an EMBL/GenBank/DDBJ whole genome shotgun (WGS) entry which is preliminary data.</text>
</comment>